<feature type="active site" description="Tele-phosphohistidine intermediate" evidence="1">
    <location>
        <position position="12"/>
    </location>
</feature>
<dbReference type="SUPFAM" id="SSF53254">
    <property type="entry name" value="Phosphoglycerate mutase-like"/>
    <property type="match status" value="1"/>
</dbReference>
<dbReference type="SMART" id="SM00855">
    <property type="entry name" value="PGAM"/>
    <property type="match status" value="1"/>
</dbReference>
<dbReference type="PANTHER" id="PTHR48100">
    <property type="entry name" value="BROAD-SPECIFICITY PHOSPHATASE YOR283W-RELATED"/>
    <property type="match status" value="1"/>
</dbReference>
<dbReference type="Gene3D" id="3.40.50.1240">
    <property type="entry name" value="Phosphoglycerate mutase-like"/>
    <property type="match status" value="1"/>
</dbReference>
<dbReference type="InterPro" id="IPR013078">
    <property type="entry name" value="His_Pase_superF_clade-1"/>
</dbReference>
<dbReference type="CDD" id="cd07067">
    <property type="entry name" value="HP_PGM_like"/>
    <property type="match status" value="1"/>
</dbReference>
<dbReference type="eggNOG" id="COG0406">
    <property type="taxonomic scope" value="Bacteria"/>
</dbReference>
<proteinExistence type="predicted"/>
<name>A0A0R1EWQ3_LACZE</name>
<comment type="caution">
    <text evidence="3">The sequence shown here is derived from an EMBL/GenBank/DDBJ whole genome shotgun (WGS) entry which is preliminary data.</text>
</comment>
<evidence type="ECO:0000256" key="1">
    <source>
        <dbReference type="PIRSR" id="PIRSR613078-1"/>
    </source>
</evidence>
<dbReference type="InterPro" id="IPR050275">
    <property type="entry name" value="PGM_Phosphatase"/>
</dbReference>
<accession>A0A0R1EWQ3</accession>
<evidence type="ECO:0000313" key="3">
    <source>
        <dbReference type="EMBL" id="KRK13853.1"/>
    </source>
</evidence>
<dbReference type="PATRIC" id="fig|1423816.3.peg.424"/>
<organism evidence="3 4">
    <name type="scientific">Lacticaseibacillus zeae DSM 20178 = KCTC 3804</name>
    <dbReference type="NCBI Taxonomy" id="1423816"/>
    <lineage>
        <taxon>Bacteria</taxon>
        <taxon>Bacillati</taxon>
        <taxon>Bacillota</taxon>
        <taxon>Bacilli</taxon>
        <taxon>Lactobacillales</taxon>
        <taxon>Lactobacillaceae</taxon>
        <taxon>Lacticaseibacillus</taxon>
    </lineage>
</organism>
<protein>
    <submittedName>
        <fullName evidence="3">Phosphoglycerate mutase family protein</fullName>
    </submittedName>
</protein>
<dbReference type="AlphaFoldDB" id="A0A0R1EWQ3"/>
<feature type="binding site" evidence="2">
    <location>
        <begin position="11"/>
        <end position="18"/>
    </location>
    <ligand>
        <name>substrate</name>
    </ligand>
</feature>
<dbReference type="GO" id="GO:0016791">
    <property type="term" value="F:phosphatase activity"/>
    <property type="evidence" value="ECO:0007669"/>
    <property type="project" value="TreeGrafter"/>
</dbReference>
<dbReference type="EMBL" id="AZCT01000001">
    <property type="protein sequence ID" value="KRK13853.1"/>
    <property type="molecule type" value="Genomic_DNA"/>
</dbReference>
<dbReference type="Proteomes" id="UP000051984">
    <property type="component" value="Unassembled WGS sequence"/>
</dbReference>
<evidence type="ECO:0000256" key="2">
    <source>
        <dbReference type="PIRSR" id="PIRSR613078-2"/>
    </source>
</evidence>
<dbReference type="Pfam" id="PF00300">
    <property type="entry name" value="His_Phos_1"/>
    <property type="match status" value="1"/>
</dbReference>
<dbReference type="InterPro" id="IPR029033">
    <property type="entry name" value="His_PPase_superfam"/>
</dbReference>
<dbReference type="GO" id="GO:0005737">
    <property type="term" value="C:cytoplasm"/>
    <property type="evidence" value="ECO:0007669"/>
    <property type="project" value="TreeGrafter"/>
</dbReference>
<feature type="binding site" evidence="2">
    <location>
        <position position="62"/>
    </location>
    <ligand>
        <name>substrate</name>
    </ligand>
</feature>
<dbReference type="PANTHER" id="PTHR48100:SF1">
    <property type="entry name" value="HISTIDINE PHOSPHATASE FAMILY PROTEIN-RELATED"/>
    <property type="match status" value="1"/>
</dbReference>
<evidence type="ECO:0000313" key="4">
    <source>
        <dbReference type="Proteomes" id="UP000051984"/>
    </source>
</evidence>
<gene>
    <name evidence="3" type="ORF">FD51_GL000421</name>
</gene>
<sequence length="223" mass="24625">MRLVTKLYFVRHGKTEWNNQGRYQGGNGDSPLLPESFEQIKALADYLRGIPFAHAYVSPLKRARVTAQTLIKDLNETIPLTVMPALREFNLGKMEGMTFSDVAKHFPQELHAFRHEPAAYDPRKIHGESFPQLINRAIPAIVATVAMDRTGEANLLYVSHGAALAAVIQSLLGTPLAEIRKDGGLTNSSVTILQADGPSLPFKLIDWNETGFLPEPPKPTDTI</sequence>
<feature type="active site" description="Proton donor/acceptor" evidence="1">
    <location>
        <position position="88"/>
    </location>
</feature>
<reference evidence="3 4" key="1">
    <citation type="journal article" date="2015" name="Genome Announc.">
        <title>Expanding the biotechnology potential of lactobacilli through comparative genomics of 213 strains and associated genera.</title>
        <authorList>
            <person name="Sun Z."/>
            <person name="Harris H.M."/>
            <person name="McCann A."/>
            <person name="Guo C."/>
            <person name="Argimon S."/>
            <person name="Zhang W."/>
            <person name="Yang X."/>
            <person name="Jeffery I.B."/>
            <person name="Cooney J.C."/>
            <person name="Kagawa T.F."/>
            <person name="Liu W."/>
            <person name="Song Y."/>
            <person name="Salvetti E."/>
            <person name="Wrobel A."/>
            <person name="Rasinkangas P."/>
            <person name="Parkhill J."/>
            <person name="Rea M.C."/>
            <person name="O'Sullivan O."/>
            <person name="Ritari J."/>
            <person name="Douillard F.P."/>
            <person name="Paul Ross R."/>
            <person name="Yang R."/>
            <person name="Briner A.E."/>
            <person name="Felis G.E."/>
            <person name="de Vos W.M."/>
            <person name="Barrangou R."/>
            <person name="Klaenhammer T.R."/>
            <person name="Caufield P.W."/>
            <person name="Cui Y."/>
            <person name="Zhang H."/>
            <person name="O'Toole P.W."/>
        </authorList>
    </citation>
    <scope>NUCLEOTIDE SEQUENCE [LARGE SCALE GENOMIC DNA]</scope>
    <source>
        <strain evidence="3 4">DSM 20178</strain>
    </source>
</reference>